<dbReference type="EMBL" id="LWMT01000284">
    <property type="protein sequence ID" value="KZX10253.1"/>
    <property type="molecule type" value="Genomic_DNA"/>
</dbReference>
<dbReference type="GO" id="GO:0003677">
    <property type="term" value="F:DNA binding"/>
    <property type="evidence" value="ECO:0007669"/>
    <property type="project" value="UniProtKB-KW"/>
</dbReference>
<evidence type="ECO:0000313" key="15">
    <source>
        <dbReference type="EMBL" id="KZX10253.1"/>
    </source>
</evidence>
<evidence type="ECO:0000256" key="13">
    <source>
        <dbReference type="SAM" id="Coils"/>
    </source>
</evidence>
<evidence type="ECO:0000256" key="6">
    <source>
        <dbReference type="ARBA" id="ARBA00022806"/>
    </source>
</evidence>
<dbReference type="SMART" id="SM00491">
    <property type="entry name" value="HELICc2"/>
    <property type="match status" value="1"/>
</dbReference>
<reference evidence="15 16" key="1">
    <citation type="submission" date="2016-04" db="EMBL/GenBank/DDBJ databases">
        <title>Genome sequence of Methanobrevibacter filiformis DSM 11501.</title>
        <authorList>
            <person name="Poehlein A."/>
            <person name="Seedorf H."/>
            <person name="Daniel R."/>
        </authorList>
    </citation>
    <scope>NUCLEOTIDE SEQUENCE [LARGE SCALE GENOMIC DNA]</scope>
    <source>
        <strain evidence="15 16">DSM 11501</strain>
    </source>
</reference>
<evidence type="ECO:0000256" key="8">
    <source>
        <dbReference type="ARBA" id="ARBA00023004"/>
    </source>
</evidence>
<organism evidence="15 16">
    <name type="scientific">Methanobrevibacter filiformis</name>
    <dbReference type="NCBI Taxonomy" id="55758"/>
    <lineage>
        <taxon>Archaea</taxon>
        <taxon>Methanobacteriati</taxon>
        <taxon>Methanobacteriota</taxon>
        <taxon>Methanomada group</taxon>
        <taxon>Methanobacteria</taxon>
        <taxon>Methanobacteriales</taxon>
        <taxon>Methanobacteriaceae</taxon>
        <taxon>Methanobrevibacter</taxon>
    </lineage>
</organism>
<dbReference type="GO" id="GO:0006281">
    <property type="term" value="P:DNA repair"/>
    <property type="evidence" value="ECO:0007669"/>
    <property type="project" value="UniProtKB-KW"/>
</dbReference>
<keyword evidence="4" id="KW-0227">DNA damage</keyword>
<dbReference type="InterPro" id="IPR014001">
    <property type="entry name" value="Helicase_ATP-bd"/>
</dbReference>
<dbReference type="Proteomes" id="UP000077066">
    <property type="component" value="Unassembled WGS sequence"/>
</dbReference>
<dbReference type="GO" id="GO:0016818">
    <property type="term" value="F:hydrolase activity, acting on acid anhydrides, in phosphorus-containing anhydrides"/>
    <property type="evidence" value="ECO:0007669"/>
    <property type="project" value="InterPro"/>
</dbReference>
<dbReference type="GO" id="GO:0003678">
    <property type="term" value="F:DNA helicase activity"/>
    <property type="evidence" value="ECO:0007669"/>
    <property type="project" value="InterPro"/>
</dbReference>
<evidence type="ECO:0000256" key="11">
    <source>
        <dbReference type="ARBA" id="ARBA00023204"/>
    </source>
</evidence>
<dbReference type="Pfam" id="PF06733">
    <property type="entry name" value="DEAD_2"/>
    <property type="match status" value="1"/>
</dbReference>
<dbReference type="InterPro" id="IPR006554">
    <property type="entry name" value="Helicase-like_DEXD_c2"/>
</dbReference>
<dbReference type="SUPFAM" id="SSF52540">
    <property type="entry name" value="P-loop containing nucleoside triphosphate hydrolases"/>
    <property type="match status" value="1"/>
</dbReference>
<dbReference type="InterPro" id="IPR027417">
    <property type="entry name" value="P-loop_NTPase"/>
</dbReference>
<dbReference type="PANTHER" id="PTHR11472">
    <property type="entry name" value="DNA REPAIR DEAD HELICASE RAD3/XP-D SUBFAMILY MEMBER"/>
    <property type="match status" value="1"/>
</dbReference>
<evidence type="ECO:0000256" key="2">
    <source>
        <dbReference type="ARBA" id="ARBA00022723"/>
    </source>
</evidence>
<dbReference type="Pfam" id="PF04851">
    <property type="entry name" value="ResIII"/>
    <property type="match status" value="1"/>
</dbReference>
<evidence type="ECO:0000313" key="16">
    <source>
        <dbReference type="Proteomes" id="UP000077066"/>
    </source>
</evidence>
<dbReference type="AlphaFoldDB" id="A0A165Z4Z2"/>
<dbReference type="PATRIC" id="fig|55758.3.peg.2088"/>
<comment type="caution">
    <text evidence="15">The sequence shown here is derived from an EMBL/GenBank/DDBJ whole genome shotgun (WGS) entry which is preliminary data.</text>
</comment>
<keyword evidence="9" id="KW-0411">Iron-sulfur</keyword>
<keyword evidence="10" id="KW-0238">DNA-binding</keyword>
<feature type="coiled-coil region" evidence="13">
    <location>
        <begin position="298"/>
        <end position="325"/>
    </location>
</feature>
<dbReference type="GO" id="GO:0051539">
    <property type="term" value="F:4 iron, 4 sulfur cluster binding"/>
    <property type="evidence" value="ECO:0007669"/>
    <property type="project" value="UniProtKB-KW"/>
</dbReference>
<feature type="domain" description="Helicase ATP-binding" evidence="14">
    <location>
        <begin position="39"/>
        <end position="296"/>
    </location>
</feature>
<keyword evidence="3" id="KW-0547">Nucleotide-binding</keyword>
<dbReference type="InterPro" id="IPR045028">
    <property type="entry name" value="DinG/Rad3-like"/>
</dbReference>
<gene>
    <name evidence="15" type="ORF">MBFIL_18700</name>
</gene>
<dbReference type="STRING" id="55758.MBFIL_18700"/>
<dbReference type="InterPro" id="IPR006555">
    <property type="entry name" value="ATP-dep_Helicase_C"/>
</dbReference>
<keyword evidence="12" id="KW-0413">Isomerase</keyword>
<evidence type="ECO:0000256" key="3">
    <source>
        <dbReference type="ARBA" id="ARBA00022741"/>
    </source>
</evidence>
<dbReference type="InterPro" id="IPR014013">
    <property type="entry name" value="Helic_SF1/SF2_ATP-bd_DinG/Rad3"/>
</dbReference>
<dbReference type="OrthoDB" id="76985at2157"/>
<dbReference type="RefSeq" id="WP_066973930.1">
    <property type="nucleotide sequence ID" value="NZ_LWMT01000284.1"/>
</dbReference>
<evidence type="ECO:0000256" key="4">
    <source>
        <dbReference type="ARBA" id="ARBA00022763"/>
    </source>
</evidence>
<accession>A0A165Z4Z2</accession>
<evidence type="ECO:0000259" key="14">
    <source>
        <dbReference type="PROSITE" id="PS51193"/>
    </source>
</evidence>
<dbReference type="PROSITE" id="PS51193">
    <property type="entry name" value="HELICASE_ATP_BIND_2"/>
    <property type="match status" value="1"/>
</dbReference>
<evidence type="ECO:0000256" key="5">
    <source>
        <dbReference type="ARBA" id="ARBA00022801"/>
    </source>
</evidence>
<keyword evidence="16" id="KW-1185">Reference proteome</keyword>
<dbReference type="GO" id="GO:0005524">
    <property type="term" value="F:ATP binding"/>
    <property type="evidence" value="ECO:0007669"/>
    <property type="project" value="UniProtKB-KW"/>
</dbReference>
<name>A0A165Z4Z2_9EURY</name>
<protein>
    <submittedName>
        <fullName evidence="15">Bifunctional ATP-dependent DNA helicase/DNA polymerase III subunit epsilon</fullName>
    </submittedName>
</protein>
<sequence length="589" mass="69389">MLVEKNLRQNIIHENYVNNNKLNDKLSSKLNDLKIISKEIEDNFPFDNPREGQLEIISEIDNAIKNGYKYIVLEAGTGTGKSVIAATLAKIYNPSFILTMTKQLQEQYINDFGNLGFQAVKGRNNFKCLDKLQNLSRTSKDLNCDSGSCMERYNFNCGYGLTNIDSDDFEWSKHAFKKSSWRSNTHCKYLDQKSNGINCDTVIMNYDYGLYEFNYPHDFKKRELLILDEAHNIEKKIMSFVEIEISKEELKNEIKIEVSSEEIMNMENKGSESWLSFINFLIRKYKKELKKVKTKVKSKNISKNNTETERTIHHLKEEIEKYKRFVKYIEKDPKNWVMVHNKESLYFKPLKIHEYAKEYLLKFGEVCLFMSATILDYKHFVKWLGLNPKEVYSIKVETPFSSDKRPINSTNNVDMKFNTLSKNAPKTIKMIKNILDNHEDEKGLIHAVSYQCAQYIANNINDPRVITHNSDNRTKILRKFEKSKKPLVLLSPSMSEGIDLPYEKCRFQIIYKLPFPSTMDKQVNMRAKKDRYWYPYQTIMNLVQTYGRGMRAEDDYCNTYILDSRLKFYTEESPLYRRLVPKFFKEAII</sequence>
<keyword evidence="6 15" id="KW-0347">Helicase</keyword>
<dbReference type="InterPro" id="IPR010614">
    <property type="entry name" value="RAD3-like_helicase_DEAD"/>
</dbReference>
<dbReference type="SMART" id="SM00488">
    <property type="entry name" value="DEXDc2"/>
    <property type="match status" value="1"/>
</dbReference>
<keyword evidence="11" id="KW-0234">DNA repair</keyword>
<dbReference type="PANTHER" id="PTHR11472:SF34">
    <property type="entry name" value="REGULATOR OF TELOMERE ELONGATION HELICASE 1"/>
    <property type="match status" value="1"/>
</dbReference>
<keyword evidence="13" id="KW-0175">Coiled coil</keyword>
<dbReference type="SMART" id="SM00487">
    <property type="entry name" value="DEXDc"/>
    <property type="match status" value="1"/>
</dbReference>
<evidence type="ECO:0000256" key="10">
    <source>
        <dbReference type="ARBA" id="ARBA00023125"/>
    </source>
</evidence>
<keyword evidence="8" id="KW-0408">Iron</keyword>
<dbReference type="Pfam" id="PF13307">
    <property type="entry name" value="Helicase_C_2"/>
    <property type="match status" value="1"/>
</dbReference>
<evidence type="ECO:0000256" key="1">
    <source>
        <dbReference type="ARBA" id="ARBA00022485"/>
    </source>
</evidence>
<keyword evidence="1" id="KW-0004">4Fe-4S</keyword>
<keyword evidence="2" id="KW-0479">Metal-binding</keyword>
<dbReference type="Gene3D" id="3.40.50.300">
    <property type="entry name" value="P-loop containing nucleotide triphosphate hydrolases"/>
    <property type="match status" value="2"/>
</dbReference>
<keyword evidence="7" id="KW-0067">ATP-binding</keyword>
<dbReference type="InterPro" id="IPR006935">
    <property type="entry name" value="Helicase/UvrB_N"/>
</dbReference>
<dbReference type="GO" id="GO:0046872">
    <property type="term" value="F:metal ion binding"/>
    <property type="evidence" value="ECO:0007669"/>
    <property type="project" value="UniProtKB-KW"/>
</dbReference>
<proteinExistence type="predicted"/>
<keyword evidence="5" id="KW-0378">Hydrolase</keyword>
<evidence type="ECO:0000256" key="7">
    <source>
        <dbReference type="ARBA" id="ARBA00022840"/>
    </source>
</evidence>
<evidence type="ECO:0000256" key="9">
    <source>
        <dbReference type="ARBA" id="ARBA00023014"/>
    </source>
</evidence>
<evidence type="ECO:0000256" key="12">
    <source>
        <dbReference type="ARBA" id="ARBA00023235"/>
    </source>
</evidence>